<dbReference type="GO" id="GO:0003682">
    <property type="term" value="F:chromatin binding"/>
    <property type="evidence" value="ECO:0007669"/>
    <property type="project" value="TreeGrafter"/>
</dbReference>
<evidence type="ECO:0000313" key="6">
    <source>
        <dbReference type="Proteomes" id="UP000265520"/>
    </source>
</evidence>
<dbReference type="Gene3D" id="3.30.40.10">
    <property type="entry name" value="Zinc/RING finger domain, C3HC4 (zinc finger)"/>
    <property type="match status" value="1"/>
</dbReference>
<dbReference type="InterPro" id="IPR011011">
    <property type="entry name" value="Znf_FYVE_PHD"/>
</dbReference>
<dbReference type="GO" id="GO:0005634">
    <property type="term" value="C:nucleus"/>
    <property type="evidence" value="ECO:0007669"/>
    <property type="project" value="TreeGrafter"/>
</dbReference>
<keyword evidence="6" id="KW-1185">Reference proteome</keyword>
<dbReference type="InterPro" id="IPR019787">
    <property type="entry name" value="Znf_PHD-finger"/>
</dbReference>
<dbReference type="GO" id="GO:0000977">
    <property type="term" value="F:RNA polymerase II transcription regulatory region sequence-specific DNA binding"/>
    <property type="evidence" value="ECO:0007669"/>
    <property type="project" value="TreeGrafter"/>
</dbReference>
<evidence type="ECO:0000259" key="4">
    <source>
        <dbReference type="Pfam" id="PF00628"/>
    </source>
</evidence>
<dbReference type="Pfam" id="PF00628">
    <property type="entry name" value="PHD"/>
    <property type="match status" value="1"/>
</dbReference>
<reference evidence="5 6" key="1">
    <citation type="journal article" date="2018" name="Front. Plant Sci.">
        <title>Red Clover (Trifolium pratense) and Zigzag Clover (T. medium) - A Picture of Genomic Similarities and Differences.</title>
        <authorList>
            <person name="Dluhosova J."/>
            <person name="Istvanek J."/>
            <person name="Nedelnik J."/>
            <person name="Repkova J."/>
        </authorList>
    </citation>
    <scope>NUCLEOTIDE SEQUENCE [LARGE SCALE GENOMIC DNA]</scope>
    <source>
        <strain evidence="6">cv. 10/8</strain>
        <tissue evidence="5">Leaf</tissue>
    </source>
</reference>
<feature type="non-terminal residue" evidence="5">
    <location>
        <position position="1"/>
    </location>
</feature>
<gene>
    <name evidence="5" type="ORF">A2U01_0012980</name>
</gene>
<feature type="domain" description="PHD-type" evidence="4">
    <location>
        <begin position="11"/>
        <end position="47"/>
    </location>
</feature>
<evidence type="ECO:0000256" key="3">
    <source>
        <dbReference type="ARBA" id="ARBA00022833"/>
    </source>
</evidence>
<name>A0A392MZB6_9FABA</name>
<dbReference type="SUPFAM" id="SSF57903">
    <property type="entry name" value="FYVE/PHD zinc finger"/>
    <property type="match status" value="1"/>
</dbReference>
<dbReference type="PANTHER" id="PTHR47025:SF2">
    <property type="entry name" value="AUTOIMMUNE REGULATOR"/>
    <property type="match status" value="1"/>
</dbReference>
<proteinExistence type="predicted"/>
<sequence>DGGFSLKFGPKTLMICAQCEKEYHVSCLRRHSIENLEELPRGNWFCSPSCSEIHSAMMHLVAFGDNNVPGRKDIKWRVLNNKLTLGNDKPLLAKAHVIFGERFRPMFVSEGVDVIKGMIYG</sequence>
<keyword evidence="3" id="KW-0862">Zinc</keyword>
<organism evidence="5 6">
    <name type="scientific">Trifolium medium</name>
    <dbReference type="NCBI Taxonomy" id="97028"/>
    <lineage>
        <taxon>Eukaryota</taxon>
        <taxon>Viridiplantae</taxon>
        <taxon>Streptophyta</taxon>
        <taxon>Embryophyta</taxon>
        <taxon>Tracheophyta</taxon>
        <taxon>Spermatophyta</taxon>
        <taxon>Magnoliopsida</taxon>
        <taxon>eudicotyledons</taxon>
        <taxon>Gunneridae</taxon>
        <taxon>Pentapetalae</taxon>
        <taxon>rosids</taxon>
        <taxon>fabids</taxon>
        <taxon>Fabales</taxon>
        <taxon>Fabaceae</taxon>
        <taxon>Papilionoideae</taxon>
        <taxon>50 kb inversion clade</taxon>
        <taxon>NPAAA clade</taxon>
        <taxon>Hologalegina</taxon>
        <taxon>IRL clade</taxon>
        <taxon>Trifolieae</taxon>
        <taxon>Trifolium</taxon>
    </lineage>
</organism>
<dbReference type="AlphaFoldDB" id="A0A392MZB6"/>
<comment type="caution">
    <text evidence="5">The sequence shown here is derived from an EMBL/GenBank/DDBJ whole genome shotgun (WGS) entry which is preliminary data.</text>
</comment>
<dbReference type="InterPro" id="IPR013083">
    <property type="entry name" value="Znf_RING/FYVE/PHD"/>
</dbReference>
<evidence type="ECO:0000256" key="1">
    <source>
        <dbReference type="ARBA" id="ARBA00022723"/>
    </source>
</evidence>
<keyword evidence="2" id="KW-0863">Zinc-finger</keyword>
<dbReference type="Proteomes" id="UP000265520">
    <property type="component" value="Unassembled WGS sequence"/>
</dbReference>
<dbReference type="GO" id="GO:0008270">
    <property type="term" value="F:zinc ion binding"/>
    <property type="evidence" value="ECO:0007669"/>
    <property type="project" value="UniProtKB-KW"/>
</dbReference>
<dbReference type="GO" id="GO:0042393">
    <property type="term" value="F:histone binding"/>
    <property type="evidence" value="ECO:0007669"/>
    <property type="project" value="TreeGrafter"/>
</dbReference>
<protein>
    <submittedName>
        <fullName evidence="5">Autoimmune regulator</fullName>
    </submittedName>
</protein>
<evidence type="ECO:0000256" key="2">
    <source>
        <dbReference type="ARBA" id="ARBA00022771"/>
    </source>
</evidence>
<dbReference type="GO" id="GO:0045944">
    <property type="term" value="P:positive regulation of transcription by RNA polymerase II"/>
    <property type="evidence" value="ECO:0007669"/>
    <property type="project" value="TreeGrafter"/>
</dbReference>
<dbReference type="EMBL" id="LXQA010021762">
    <property type="protein sequence ID" value="MCH92048.1"/>
    <property type="molecule type" value="Genomic_DNA"/>
</dbReference>
<evidence type="ECO:0000313" key="5">
    <source>
        <dbReference type="EMBL" id="MCH92048.1"/>
    </source>
</evidence>
<accession>A0A392MZB6</accession>
<keyword evidence="1" id="KW-0479">Metal-binding</keyword>
<dbReference type="PANTHER" id="PTHR47025">
    <property type="entry name" value="AUTOIMMUNE REGULATOR"/>
    <property type="match status" value="1"/>
</dbReference>